<gene>
    <name evidence="3" type="ORF">KCV87_30065</name>
</gene>
<name>A0AA45R386_9PSEU</name>
<accession>A0AA45R386</accession>
<dbReference type="AlphaFoldDB" id="A0AA45R386"/>
<evidence type="ECO:0000313" key="3">
    <source>
        <dbReference type="EMBL" id="QUF03587.1"/>
    </source>
</evidence>
<feature type="region of interest" description="Disordered" evidence="1">
    <location>
        <begin position="51"/>
        <end position="81"/>
    </location>
</feature>
<evidence type="ECO:0000256" key="2">
    <source>
        <dbReference type="SAM" id="Phobius"/>
    </source>
</evidence>
<sequence length="183" mass="18245">MSSGAPAALGEAERGEGQLGSRPFRLLIGGIVLVGGLVVAAALLFGGSGSGSRSGAGTGSDDATAGGAGPAEPKSGPFTLRGSMTLMGGGSSYAAVGDCEGTRGYDDISEGTQVSVYDASGTIVAISELTNSNYLSGGMCRFNFAVPDVPDGERIYQVEVSHRGKISYTEKDARAGAINLTLG</sequence>
<dbReference type="EMBL" id="CP073249">
    <property type="protein sequence ID" value="QUF03587.1"/>
    <property type="molecule type" value="Genomic_DNA"/>
</dbReference>
<evidence type="ECO:0000256" key="1">
    <source>
        <dbReference type="SAM" id="MobiDB-lite"/>
    </source>
</evidence>
<dbReference type="Proteomes" id="UP000677152">
    <property type="component" value="Chromosome"/>
</dbReference>
<organism evidence="3 4">
    <name type="scientific">Actinosynnema pretiosum subsp. pretiosum</name>
    <dbReference type="NCBI Taxonomy" id="103721"/>
    <lineage>
        <taxon>Bacteria</taxon>
        <taxon>Bacillati</taxon>
        <taxon>Actinomycetota</taxon>
        <taxon>Actinomycetes</taxon>
        <taxon>Pseudonocardiales</taxon>
        <taxon>Pseudonocardiaceae</taxon>
        <taxon>Actinosynnema</taxon>
    </lineage>
</organism>
<reference evidence="3" key="1">
    <citation type="submission" date="2021-04" db="EMBL/GenBank/DDBJ databases">
        <title>Genomic sequence of Actinosynnema pretiosum subsp. pretiosum ATCC 31280 (C-14919).</title>
        <authorList>
            <person name="Bai L."/>
            <person name="Wang X."/>
            <person name="Xiao Y."/>
        </authorList>
    </citation>
    <scope>NUCLEOTIDE SEQUENCE</scope>
    <source>
        <strain evidence="3">ATCC 31280</strain>
    </source>
</reference>
<protein>
    <submittedName>
        <fullName evidence="3">Uncharacterized protein</fullName>
    </submittedName>
</protein>
<feature type="transmembrane region" description="Helical" evidence="2">
    <location>
        <begin position="24"/>
        <end position="45"/>
    </location>
</feature>
<keyword evidence="2" id="KW-0812">Transmembrane</keyword>
<keyword evidence="2" id="KW-1133">Transmembrane helix</keyword>
<proteinExistence type="predicted"/>
<keyword evidence="2" id="KW-0472">Membrane</keyword>
<evidence type="ECO:0000313" key="4">
    <source>
        <dbReference type="Proteomes" id="UP000677152"/>
    </source>
</evidence>